<reference evidence="2 3" key="1">
    <citation type="submission" date="2024-06" db="EMBL/GenBank/DDBJ databases">
        <title>Flavobacterium spp. isolated from glacier.</title>
        <authorList>
            <person name="Han D."/>
        </authorList>
    </citation>
    <scope>NUCLEOTIDE SEQUENCE [LARGE SCALE GENOMIC DNA]</scope>
    <source>
        <strain evidence="2 3">ZS1P70</strain>
    </source>
</reference>
<comment type="caution">
    <text evidence="2">The sequence shown here is derived from an EMBL/GenBank/DDBJ whole genome shotgun (WGS) entry which is preliminary data.</text>
</comment>
<protein>
    <submittedName>
        <fullName evidence="2">Class I SAM-dependent methyltransferase</fullName>
        <ecNumber evidence="2">2.1.1.222</ecNumber>
        <ecNumber evidence="2">2.1.1.64</ecNumber>
    </submittedName>
</protein>
<dbReference type="EC" id="2.1.1.222" evidence="2"/>
<dbReference type="Proteomes" id="UP001600107">
    <property type="component" value="Unassembled WGS sequence"/>
</dbReference>
<dbReference type="RefSeq" id="WP_379852225.1">
    <property type="nucleotide sequence ID" value="NZ_JBHZPY010000010.1"/>
</dbReference>
<sequence>MKKTWTGERLEPHIFSRDAIEHLHRYSIVNNYISNKIVLDIACGEGYGSNLMAQSAERVYGVDIDNEAVDLATKKYTKNNLSYQVGDVTKIPFENDSIDVVVSFETLEHHDKHHEMMIEIKRVLKKDGLMFLSTPDKLYYTDKANFKNEYHVKELYKEDFFKLVNSYFSKSQFLTQKYLGSVSIIQDESDKNELNVFLGNYNDVQQTNVDALYLIAIASEADYVLQDVSLFEGSQIISEQVSSVIYNSNSFKLGNLLLYPIKKIKSLLK</sequence>
<feature type="domain" description="Methyltransferase type 11" evidence="1">
    <location>
        <begin position="39"/>
        <end position="131"/>
    </location>
</feature>
<dbReference type="PANTHER" id="PTHR43861">
    <property type="entry name" value="TRANS-ACONITATE 2-METHYLTRANSFERASE-RELATED"/>
    <property type="match status" value="1"/>
</dbReference>
<dbReference type="EC" id="2.1.1.64" evidence="2"/>
<evidence type="ECO:0000313" key="2">
    <source>
        <dbReference type="EMBL" id="MFE3871893.1"/>
    </source>
</evidence>
<dbReference type="PANTHER" id="PTHR43861:SF6">
    <property type="entry name" value="METHYLTRANSFERASE TYPE 11"/>
    <property type="match status" value="1"/>
</dbReference>
<dbReference type="EMBL" id="JBHZPY010000010">
    <property type="protein sequence ID" value="MFE3871893.1"/>
    <property type="molecule type" value="Genomic_DNA"/>
</dbReference>
<keyword evidence="2" id="KW-0808">Transferase</keyword>
<keyword evidence="2" id="KW-0489">Methyltransferase</keyword>
<dbReference type="GO" id="GO:0102208">
    <property type="term" value="F:2-polyprenyl-6-hydroxyphenol methylase activity"/>
    <property type="evidence" value="ECO:0007669"/>
    <property type="project" value="UniProtKB-EC"/>
</dbReference>
<dbReference type="GO" id="GO:0061542">
    <property type="term" value="F:3-demethylubiquinol 3-O-methyltransferase activity"/>
    <property type="evidence" value="ECO:0007669"/>
    <property type="project" value="UniProtKB-EC"/>
</dbReference>
<dbReference type="CDD" id="cd02440">
    <property type="entry name" value="AdoMet_MTases"/>
    <property type="match status" value="1"/>
</dbReference>
<dbReference type="Pfam" id="PF08241">
    <property type="entry name" value="Methyltransf_11"/>
    <property type="match status" value="1"/>
</dbReference>
<gene>
    <name evidence="2" type="ORF">ACFX5F_11750</name>
</gene>
<dbReference type="Gene3D" id="3.40.50.150">
    <property type="entry name" value="Vaccinia Virus protein VP39"/>
    <property type="match status" value="1"/>
</dbReference>
<organism evidence="2 3">
    <name type="scientific">Flavobacterium zhoui</name>
    <dbReference type="NCBI Taxonomy" id="3230414"/>
    <lineage>
        <taxon>Bacteria</taxon>
        <taxon>Pseudomonadati</taxon>
        <taxon>Bacteroidota</taxon>
        <taxon>Flavobacteriia</taxon>
        <taxon>Flavobacteriales</taxon>
        <taxon>Flavobacteriaceae</taxon>
        <taxon>Flavobacterium</taxon>
    </lineage>
</organism>
<dbReference type="SUPFAM" id="SSF53335">
    <property type="entry name" value="S-adenosyl-L-methionine-dependent methyltransferases"/>
    <property type="match status" value="1"/>
</dbReference>
<dbReference type="GO" id="GO:0032259">
    <property type="term" value="P:methylation"/>
    <property type="evidence" value="ECO:0007669"/>
    <property type="project" value="UniProtKB-KW"/>
</dbReference>
<dbReference type="InterPro" id="IPR029063">
    <property type="entry name" value="SAM-dependent_MTases_sf"/>
</dbReference>
<dbReference type="InterPro" id="IPR013216">
    <property type="entry name" value="Methyltransf_11"/>
</dbReference>
<accession>A0ABW6I6J8</accession>
<name>A0ABW6I6J8_9FLAO</name>
<evidence type="ECO:0000313" key="3">
    <source>
        <dbReference type="Proteomes" id="UP001600107"/>
    </source>
</evidence>
<evidence type="ECO:0000259" key="1">
    <source>
        <dbReference type="Pfam" id="PF08241"/>
    </source>
</evidence>
<proteinExistence type="predicted"/>
<keyword evidence="3" id="KW-1185">Reference proteome</keyword>